<gene>
    <name evidence="2" type="ORF">K461DRAFT_161264</name>
</gene>
<feature type="domain" description="STEEP1" evidence="1">
    <location>
        <begin position="7"/>
        <end position="141"/>
    </location>
</feature>
<evidence type="ECO:0000313" key="3">
    <source>
        <dbReference type="Proteomes" id="UP000799439"/>
    </source>
</evidence>
<protein>
    <recommendedName>
        <fullName evidence="1">STEEP1 domain-containing protein</fullName>
    </recommendedName>
</protein>
<accession>A0A9P4J0X2</accession>
<name>A0A9P4J0X2_9PEZI</name>
<dbReference type="AlphaFoldDB" id="A0A9P4J0X2"/>
<evidence type="ECO:0000259" key="1">
    <source>
        <dbReference type="Pfam" id="PF25809"/>
    </source>
</evidence>
<dbReference type="EMBL" id="ML996087">
    <property type="protein sequence ID" value="KAF2152060.1"/>
    <property type="molecule type" value="Genomic_DNA"/>
</dbReference>
<dbReference type="OrthoDB" id="418131at2759"/>
<dbReference type="Proteomes" id="UP000799439">
    <property type="component" value="Unassembled WGS sequence"/>
</dbReference>
<proteinExistence type="predicted"/>
<dbReference type="Pfam" id="PF25809">
    <property type="entry name" value="STEEP1"/>
    <property type="match status" value="1"/>
</dbReference>
<keyword evidence="3" id="KW-1185">Reference proteome</keyword>
<comment type="caution">
    <text evidence="2">The sequence shown here is derived from an EMBL/GenBank/DDBJ whole genome shotgun (WGS) entry which is preliminary data.</text>
</comment>
<evidence type="ECO:0000313" key="2">
    <source>
        <dbReference type="EMBL" id="KAF2152060.1"/>
    </source>
</evidence>
<sequence length="145" mass="15677">MPALKAESHHCACKQLLLSTSTPLSALPRRALDRATILPLPTTPSILSSSSSSDEVYFAALPAPLDEYIFSPSSTAAKDDEEEVNSAPEVVIALDDGFEKRILLRCGRCEGVWGYLLDWASWGEEGKGRREDVVFVLEGALGSLP</sequence>
<reference evidence="2" key="1">
    <citation type="journal article" date="2020" name="Stud. Mycol.">
        <title>101 Dothideomycetes genomes: a test case for predicting lifestyles and emergence of pathogens.</title>
        <authorList>
            <person name="Haridas S."/>
            <person name="Albert R."/>
            <person name="Binder M."/>
            <person name="Bloem J."/>
            <person name="Labutti K."/>
            <person name="Salamov A."/>
            <person name="Andreopoulos B."/>
            <person name="Baker S."/>
            <person name="Barry K."/>
            <person name="Bills G."/>
            <person name="Bluhm B."/>
            <person name="Cannon C."/>
            <person name="Castanera R."/>
            <person name="Culley D."/>
            <person name="Daum C."/>
            <person name="Ezra D."/>
            <person name="Gonzalez J."/>
            <person name="Henrissat B."/>
            <person name="Kuo A."/>
            <person name="Liang C."/>
            <person name="Lipzen A."/>
            <person name="Lutzoni F."/>
            <person name="Magnuson J."/>
            <person name="Mondo S."/>
            <person name="Nolan M."/>
            <person name="Ohm R."/>
            <person name="Pangilinan J."/>
            <person name="Park H.-J."/>
            <person name="Ramirez L."/>
            <person name="Alfaro M."/>
            <person name="Sun H."/>
            <person name="Tritt A."/>
            <person name="Yoshinaga Y."/>
            <person name="Zwiers L.-H."/>
            <person name="Turgeon B."/>
            <person name="Goodwin S."/>
            <person name="Spatafora J."/>
            <person name="Crous P."/>
            <person name="Grigoriev I."/>
        </authorList>
    </citation>
    <scope>NUCLEOTIDE SEQUENCE</scope>
    <source>
        <strain evidence="2">CBS 260.36</strain>
    </source>
</reference>
<organism evidence="2 3">
    <name type="scientific">Myriangium duriaei CBS 260.36</name>
    <dbReference type="NCBI Taxonomy" id="1168546"/>
    <lineage>
        <taxon>Eukaryota</taxon>
        <taxon>Fungi</taxon>
        <taxon>Dikarya</taxon>
        <taxon>Ascomycota</taxon>
        <taxon>Pezizomycotina</taxon>
        <taxon>Dothideomycetes</taxon>
        <taxon>Dothideomycetidae</taxon>
        <taxon>Myriangiales</taxon>
        <taxon>Myriangiaceae</taxon>
        <taxon>Myriangium</taxon>
    </lineage>
</organism>
<dbReference type="InterPro" id="IPR057965">
    <property type="entry name" value="STEEP1_dom"/>
</dbReference>